<dbReference type="AlphaFoldDB" id="A0A166VXH6"/>
<accession>A0A166VXH6</accession>
<gene>
    <name evidence="1" type="ORF">FIBSPDRAFT_721640</name>
</gene>
<evidence type="ECO:0000313" key="1">
    <source>
        <dbReference type="EMBL" id="KZP33160.1"/>
    </source>
</evidence>
<dbReference type="OrthoDB" id="3830579at2759"/>
<proteinExistence type="predicted"/>
<evidence type="ECO:0008006" key="3">
    <source>
        <dbReference type="Google" id="ProtNLM"/>
    </source>
</evidence>
<reference evidence="1 2" key="1">
    <citation type="journal article" date="2016" name="Mol. Biol. Evol.">
        <title>Comparative Genomics of Early-Diverging Mushroom-Forming Fungi Provides Insights into the Origins of Lignocellulose Decay Capabilities.</title>
        <authorList>
            <person name="Nagy L.G."/>
            <person name="Riley R."/>
            <person name="Tritt A."/>
            <person name="Adam C."/>
            <person name="Daum C."/>
            <person name="Floudas D."/>
            <person name="Sun H."/>
            <person name="Yadav J.S."/>
            <person name="Pangilinan J."/>
            <person name="Larsson K.H."/>
            <person name="Matsuura K."/>
            <person name="Barry K."/>
            <person name="Labutti K."/>
            <person name="Kuo R."/>
            <person name="Ohm R.A."/>
            <person name="Bhattacharya S.S."/>
            <person name="Shirouzu T."/>
            <person name="Yoshinaga Y."/>
            <person name="Martin F.M."/>
            <person name="Grigoriev I.V."/>
            <person name="Hibbett D.S."/>
        </authorList>
    </citation>
    <scope>NUCLEOTIDE SEQUENCE [LARGE SCALE GENOMIC DNA]</scope>
    <source>
        <strain evidence="1 2">CBS 109695</strain>
    </source>
</reference>
<evidence type="ECO:0000313" key="2">
    <source>
        <dbReference type="Proteomes" id="UP000076532"/>
    </source>
</evidence>
<dbReference type="Proteomes" id="UP000076532">
    <property type="component" value="Unassembled WGS sequence"/>
</dbReference>
<sequence>MAIPSTEIVIFPTAQGFRSDPSSLANGLEALSKADGLLNTYAGLQNNDQHMGYMINNWKTHEHFERLASGPEYPHVLAGLKASIDGHVVIHHVDFVSDITKALNKPLTEIVFATVASAEAKQELFAAVEQLSLGTDRVATYGSVIGRDNLIVFVAGWESKDVRFVYPCYGG</sequence>
<keyword evidence="2" id="KW-1185">Reference proteome</keyword>
<protein>
    <recommendedName>
        <fullName evidence="3">ABM domain-containing protein</fullName>
    </recommendedName>
</protein>
<dbReference type="Gene3D" id="3.30.70.100">
    <property type="match status" value="1"/>
</dbReference>
<dbReference type="STRING" id="436010.A0A166VXH6"/>
<name>A0A166VXH6_9AGAM</name>
<dbReference type="EMBL" id="KV417483">
    <property type="protein sequence ID" value="KZP33160.1"/>
    <property type="molecule type" value="Genomic_DNA"/>
</dbReference>
<organism evidence="1 2">
    <name type="scientific">Athelia psychrophila</name>
    <dbReference type="NCBI Taxonomy" id="1759441"/>
    <lineage>
        <taxon>Eukaryota</taxon>
        <taxon>Fungi</taxon>
        <taxon>Dikarya</taxon>
        <taxon>Basidiomycota</taxon>
        <taxon>Agaricomycotina</taxon>
        <taxon>Agaricomycetes</taxon>
        <taxon>Agaricomycetidae</taxon>
        <taxon>Atheliales</taxon>
        <taxon>Atheliaceae</taxon>
        <taxon>Athelia</taxon>
    </lineage>
</organism>